<evidence type="ECO:0000313" key="2">
    <source>
        <dbReference type="EMBL" id="AUW94925.1"/>
    </source>
</evidence>
<dbReference type="InterPro" id="IPR036873">
    <property type="entry name" value="Rhodanese-like_dom_sf"/>
</dbReference>
<keyword evidence="3" id="KW-1185">Reference proteome</keyword>
<dbReference type="PANTHER" id="PTHR43084:SF7">
    <property type="entry name" value="BETA-LACTAMASE DOMAIN PROTEIN"/>
    <property type="match status" value="1"/>
</dbReference>
<gene>
    <name evidence="2" type="ORF">BXT84_13990</name>
</gene>
<dbReference type="InterPro" id="IPR044528">
    <property type="entry name" value="POD-like_MBL-fold"/>
</dbReference>
<name>A0ABN5H2U3_9FIRM</name>
<accession>A0ABN5H2U3</accession>
<dbReference type="Gene3D" id="3.60.15.10">
    <property type="entry name" value="Ribonuclease Z/Hydroxyacylglutathione hydrolase-like"/>
    <property type="match status" value="1"/>
</dbReference>
<dbReference type="CDD" id="cd07724">
    <property type="entry name" value="POD-like_MBL-fold"/>
    <property type="match status" value="1"/>
</dbReference>
<dbReference type="PROSITE" id="PS50206">
    <property type="entry name" value="RHODANESE_3"/>
    <property type="match status" value="1"/>
</dbReference>
<dbReference type="Pfam" id="PF00581">
    <property type="entry name" value="Rhodanese"/>
    <property type="match status" value="1"/>
</dbReference>
<dbReference type="CDD" id="cd00158">
    <property type="entry name" value="RHOD"/>
    <property type="match status" value="1"/>
</dbReference>
<evidence type="ECO:0000259" key="1">
    <source>
        <dbReference type="PROSITE" id="PS50206"/>
    </source>
</evidence>
<dbReference type="InterPro" id="IPR001279">
    <property type="entry name" value="Metallo-B-lactamas"/>
</dbReference>
<dbReference type="SUPFAM" id="SSF52821">
    <property type="entry name" value="Rhodanese/Cell cycle control phosphatase"/>
    <property type="match status" value="1"/>
</dbReference>
<organism evidence="2 3">
    <name type="scientific">Sulfobacillus thermotolerans</name>
    <dbReference type="NCBI Taxonomy" id="338644"/>
    <lineage>
        <taxon>Bacteria</taxon>
        <taxon>Bacillati</taxon>
        <taxon>Bacillota</taxon>
        <taxon>Clostridia</taxon>
        <taxon>Eubacteriales</taxon>
        <taxon>Clostridiales Family XVII. Incertae Sedis</taxon>
        <taxon>Sulfobacillus</taxon>
    </lineage>
</organism>
<dbReference type="InterPro" id="IPR051682">
    <property type="entry name" value="Mito_Persulfide_Diox"/>
</dbReference>
<dbReference type="PANTHER" id="PTHR43084">
    <property type="entry name" value="PERSULFIDE DIOXYGENASE ETHE1"/>
    <property type="match status" value="1"/>
</dbReference>
<dbReference type="EMBL" id="CP019454">
    <property type="protein sequence ID" value="AUW94925.1"/>
    <property type="molecule type" value="Genomic_DNA"/>
</dbReference>
<dbReference type="SUPFAM" id="SSF56281">
    <property type="entry name" value="Metallo-hydrolase/oxidoreductase"/>
    <property type="match status" value="1"/>
</dbReference>
<dbReference type="SMART" id="SM00450">
    <property type="entry name" value="RHOD"/>
    <property type="match status" value="1"/>
</dbReference>
<dbReference type="InterPro" id="IPR036866">
    <property type="entry name" value="RibonucZ/Hydroxyglut_hydro"/>
</dbReference>
<feature type="domain" description="Rhodanese" evidence="1">
    <location>
        <begin position="14"/>
        <end position="108"/>
    </location>
</feature>
<dbReference type="InterPro" id="IPR001763">
    <property type="entry name" value="Rhodanese-like_dom"/>
</dbReference>
<dbReference type="Pfam" id="PF00753">
    <property type="entry name" value="Lactamase_B"/>
    <property type="match status" value="2"/>
</dbReference>
<proteinExistence type="predicted"/>
<dbReference type="Gene3D" id="3.40.250.10">
    <property type="entry name" value="Rhodanese-like domain"/>
    <property type="match status" value="1"/>
</dbReference>
<dbReference type="SMART" id="SM00849">
    <property type="entry name" value="Lactamase_B"/>
    <property type="match status" value="1"/>
</dbReference>
<dbReference type="Proteomes" id="UP000325292">
    <property type="component" value="Chromosome"/>
</dbReference>
<evidence type="ECO:0000313" key="3">
    <source>
        <dbReference type="Proteomes" id="UP000325292"/>
    </source>
</evidence>
<protein>
    <recommendedName>
        <fullName evidence="1">Rhodanese domain-containing protein</fullName>
    </recommendedName>
</protein>
<sequence length="364" mass="39996">MRTISVDEFGQAMNQKPLAVVDIRPFDDYQAWHIEGPRIESQHLDGTSILRDAKTLQALDSETPWVVVCALGETAKAVGAVMDREGYDVTVLEGGMAAWNRYHEVHAVAEEPTFSLFQIQRRGKGCLSYLLASNGEAMLFDPSQFVDVYQRILDQNGWRLKAVADTHVHADHITGGFFLSERYHVPFWRGQNSPGVSLLQDGQEFKVGAVTVKAIASPGHTPDSFSFLIDGRYLLTGDALFVSGVGRPDLGGHAKEWGEDLHRSLQQLQSLAPETVILPAHYAHWSEINDRGIVAGTLGDLQAQNPLLHEPLESFVNHVEASASAMTPPNYEPIVAFNVSQKGPLDPAILRSWEIGPNRCAAPA</sequence>
<reference evidence="2 3" key="1">
    <citation type="journal article" date="2019" name="Sci. Rep.">
        <title>Sulfobacillus thermotolerans: new insights into resistance and metabolic capacities of acidophilic chemolithotrophs.</title>
        <authorList>
            <person name="Panyushkina A.E."/>
            <person name="Babenko V.V."/>
            <person name="Nikitina A.S."/>
            <person name="Selezneva O.V."/>
            <person name="Tsaplina I.A."/>
            <person name="Letarova M.A."/>
            <person name="Kostryukova E.S."/>
            <person name="Letarov A.V."/>
        </authorList>
    </citation>
    <scope>NUCLEOTIDE SEQUENCE [LARGE SCALE GENOMIC DNA]</scope>
    <source>
        <strain evidence="2 3">Kr1</strain>
    </source>
</reference>